<dbReference type="PRINTS" id="PR00929">
    <property type="entry name" value="ATHOOK"/>
</dbReference>
<dbReference type="AlphaFoldDB" id="A0A3S1B827"/>
<feature type="region of interest" description="Disordered" evidence="4">
    <location>
        <begin position="1"/>
        <end position="476"/>
    </location>
</feature>
<feature type="compositionally biased region" description="Basic and acidic residues" evidence="4">
    <location>
        <begin position="168"/>
        <end position="184"/>
    </location>
</feature>
<dbReference type="InterPro" id="IPR017956">
    <property type="entry name" value="AT_hook_DNA-bd_motif"/>
</dbReference>
<dbReference type="InterPro" id="IPR011257">
    <property type="entry name" value="DNA_glycosylase"/>
</dbReference>
<evidence type="ECO:0000259" key="5">
    <source>
        <dbReference type="PROSITE" id="PS50982"/>
    </source>
</evidence>
<dbReference type="SUPFAM" id="SSF48150">
    <property type="entry name" value="DNA-glycosylase"/>
    <property type="match status" value="1"/>
</dbReference>
<dbReference type="PROSITE" id="PS50982">
    <property type="entry name" value="MBD"/>
    <property type="match status" value="1"/>
</dbReference>
<dbReference type="Gene3D" id="1.10.340.30">
    <property type="entry name" value="Hypothetical protein, domain 2"/>
    <property type="match status" value="1"/>
</dbReference>
<feature type="compositionally biased region" description="Basic residues" evidence="4">
    <location>
        <begin position="937"/>
        <end position="950"/>
    </location>
</feature>
<evidence type="ECO:0000256" key="4">
    <source>
        <dbReference type="SAM" id="MobiDB-lite"/>
    </source>
</evidence>
<dbReference type="PANTHER" id="PTHR15074:SF0">
    <property type="entry name" value="METHYL-CPG-BINDING DOMAIN PROTEIN 4-LIKE PROTEIN"/>
    <property type="match status" value="1"/>
</dbReference>
<sequence length="1171" mass="127877">MESAELAVAESSEDQPMDTDQEETSILEDTQNGVHGNVTVGSETGDDYETACESGAEPDDLPITADKEPVNSKQVTESTEADLVEAISQGVEQESMPLDSALEESESKVDENDIVQTNKDKENAQDEEFSMEENASPDDALVTDQDGEKEINQDEGFNTSDAPGDQAEENKAGEDQTETTKESFEEPTVSTSVKETIEEPITETEKTVGQELDLTGPKPQAEEALDLDQEQAEENATQKELADQNPVTEPEPEAEKAVAQDLADEAVDKELVQEKGLTETEPEAEKEIADQELDEKLPEPEQNVIAQPVEDSIIQDIGLEPGALTGATEEDDVDLLLDSPQDHDQEQAENGMDLEKETARPTDKEGKKSESDSPVVQQDGENEVPGAADLSQSSEVSLAADSLSDLSGLDMASPASGSGKRQRKETPKVKELKNAKKFEKLWPTVAKKAKEKPKASPPPPKPAPATPAQPTPPKLGQAIMDMEQHGLPSGWGMQVVKRRGGASAGKYDIYYYSPERKKLRSKAEVGGYAIQKGIDLDLTLFEFGPTRLMERGLIIEDGKPVQPPVKAVLGGASSKAKAALANKKLSAKKHPKAVAGTTEKLHKAEGAGVHKAKTGFLETKSLFKHAKLSLAEDDAAAPEQKKLKKLFIKLPFGSSAKKMTKKMSSQITSYFAAEEDVDAEPSSLVIDEPRATPVMDTVTTAPEPENEASFTKIVSAKKKRGRPSQVKGSGGTPSPSPAKKKKSEHFEPQSIKMSPTSFNPNLDVEKDKVDNTSFNISPEPMEASVNVSEPAGGLSAEGKKGRKKKIISHQTEPMQSPEPVADAAADTQLGEDIDNDVSLDTTNQLMAATPSPIKQSQTPSSGKKRGRPSKKVHRRSSDVKPYEDLTQTPVTDINTSQVLAAVNDTSVKDEQDSSISLFSDPATPNEVEFSPTSPQKQRGRPPKAHKKRQSSAKVETPPVTSPGKENEAGELPDTNSNSERLHEDTSESYNGVKEITAEMILNKEPKPAFSKYFKKPGLARPKLKRDASWVPPKSPFFLVQESLFHDPWKLLVATIFLNKTTGRQAIPTLWKFLNHWPTPEQACQGDEEEMAEVLFPIGLNYTRAHTIKKFSEEFLTKNWTYPIELHGIGKYGNDSYRIFCVNEWKQVEPSDHKLNDYHQWLTANQEKLGLS</sequence>
<feature type="compositionally biased region" description="Low complexity" evidence="4">
    <location>
        <begin position="1"/>
        <end position="10"/>
    </location>
</feature>
<proteinExistence type="predicted"/>
<feature type="compositionally biased region" description="Basic and acidic residues" evidence="4">
    <location>
        <begin position="353"/>
        <end position="371"/>
    </location>
</feature>
<feature type="compositionally biased region" description="Polar residues" evidence="4">
    <location>
        <begin position="27"/>
        <end position="42"/>
    </location>
</feature>
<protein>
    <recommendedName>
        <fullName evidence="5">MBD domain-containing protein</fullName>
    </recommendedName>
</protein>
<dbReference type="SUPFAM" id="SSF54171">
    <property type="entry name" value="DNA-binding domain"/>
    <property type="match status" value="1"/>
</dbReference>
<keyword evidence="3" id="KW-0539">Nucleus</keyword>
<accession>A0A3S1B827</accession>
<reference evidence="6 7" key="1">
    <citation type="submission" date="2019-01" db="EMBL/GenBank/DDBJ databases">
        <title>A draft genome assembly of the solar-powered sea slug Elysia chlorotica.</title>
        <authorList>
            <person name="Cai H."/>
            <person name="Li Q."/>
            <person name="Fang X."/>
            <person name="Li J."/>
            <person name="Curtis N.E."/>
            <person name="Altenburger A."/>
            <person name="Shibata T."/>
            <person name="Feng M."/>
            <person name="Maeda T."/>
            <person name="Schwartz J.A."/>
            <person name="Shigenobu S."/>
            <person name="Lundholm N."/>
            <person name="Nishiyama T."/>
            <person name="Yang H."/>
            <person name="Hasebe M."/>
            <person name="Li S."/>
            <person name="Pierce S.K."/>
            <person name="Wang J."/>
        </authorList>
    </citation>
    <scope>NUCLEOTIDE SEQUENCE [LARGE SCALE GENOMIC DNA]</scope>
    <source>
        <strain evidence="6">EC2010</strain>
        <tissue evidence="6">Whole organism of an adult</tissue>
    </source>
</reference>
<dbReference type="PANTHER" id="PTHR15074">
    <property type="entry name" value="METHYL-CPG-BINDING PROTEIN"/>
    <property type="match status" value="1"/>
</dbReference>
<comment type="subcellular location">
    <subcellularLocation>
        <location evidence="1">Nucleus</location>
    </subcellularLocation>
</comment>
<gene>
    <name evidence="6" type="ORF">EGW08_014005</name>
</gene>
<dbReference type="GO" id="GO:0003824">
    <property type="term" value="F:catalytic activity"/>
    <property type="evidence" value="ECO:0007669"/>
    <property type="project" value="InterPro"/>
</dbReference>
<organism evidence="6 7">
    <name type="scientific">Elysia chlorotica</name>
    <name type="common">Eastern emerald elysia</name>
    <name type="synonym">Sea slug</name>
    <dbReference type="NCBI Taxonomy" id="188477"/>
    <lineage>
        <taxon>Eukaryota</taxon>
        <taxon>Metazoa</taxon>
        <taxon>Spiralia</taxon>
        <taxon>Lophotrochozoa</taxon>
        <taxon>Mollusca</taxon>
        <taxon>Gastropoda</taxon>
        <taxon>Heterobranchia</taxon>
        <taxon>Euthyneura</taxon>
        <taxon>Panpulmonata</taxon>
        <taxon>Sacoglossa</taxon>
        <taxon>Placobranchoidea</taxon>
        <taxon>Plakobranchidae</taxon>
        <taxon>Elysia</taxon>
    </lineage>
</organism>
<feature type="compositionally biased region" description="Polar residues" evidence="4">
    <location>
        <begin position="885"/>
        <end position="898"/>
    </location>
</feature>
<dbReference type="Pfam" id="PF01429">
    <property type="entry name" value="MBD"/>
    <property type="match status" value="1"/>
</dbReference>
<dbReference type="GO" id="GO:0005634">
    <property type="term" value="C:nucleus"/>
    <property type="evidence" value="ECO:0007669"/>
    <property type="project" value="UniProtKB-SubCell"/>
</dbReference>
<comment type="caution">
    <text evidence="6">The sequence shown here is derived from an EMBL/GenBank/DDBJ whole genome shotgun (WGS) entry which is preliminary data.</text>
</comment>
<feature type="region of interest" description="Disordered" evidence="4">
    <location>
        <begin position="679"/>
        <end position="989"/>
    </location>
</feature>
<feature type="compositionally biased region" description="Basic and acidic residues" evidence="4">
    <location>
        <begin position="424"/>
        <end position="440"/>
    </location>
</feature>
<dbReference type="STRING" id="188477.A0A3S1B827"/>
<feature type="compositionally biased region" description="Basic residues" evidence="4">
    <location>
        <begin position="862"/>
        <end position="874"/>
    </location>
</feature>
<dbReference type="FunFam" id="1.10.340.30:FF:000007">
    <property type="entry name" value="Methyl-CpG-binding domain protein 4"/>
    <property type="match status" value="1"/>
</dbReference>
<feature type="compositionally biased region" description="Low complexity" evidence="4">
    <location>
        <begin position="393"/>
        <end position="413"/>
    </location>
</feature>
<dbReference type="EMBL" id="RQTK01000524">
    <property type="protein sequence ID" value="RUS78236.1"/>
    <property type="molecule type" value="Genomic_DNA"/>
</dbReference>
<dbReference type="InterPro" id="IPR001739">
    <property type="entry name" value="Methyl_CpG_DNA-bd"/>
</dbReference>
<feature type="compositionally biased region" description="Pro residues" evidence="4">
    <location>
        <begin position="455"/>
        <end position="473"/>
    </location>
</feature>
<feature type="compositionally biased region" description="Basic and acidic residues" evidence="4">
    <location>
        <begin position="266"/>
        <end position="299"/>
    </location>
</feature>
<dbReference type="OrthoDB" id="10265068at2759"/>
<dbReference type="SMART" id="SM00391">
    <property type="entry name" value="MBD"/>
    <property type="match status" value="1"/>
</dbReference>
<dbReference type="GO" id="GO:0006281">
    <property type="term" value="P:DNA repair"/>
    <property type="evidence" value="ECO:0007669"/>
    <property type="project" value="InterPro"/>
</dbReference>
<dbReference type="Proteomes" id="UP000271974">
    <property type="component" value="Unassembled WGS sequence"/>
</dbReference>
<feature type="compositionally biased region" description="Acidic residues" evidence="4">
    <location>
        <begin position="44"/>
        <end position="60"/>
    </location>
</feature>
<feature type="compositionally biased region" description="Polar residues" evidence="4">
    <location>
        <begin position="751"/>
        <end position="760"/>
    </location>
</feature>
<name>A0A3S1B827_ELYCH</name>
<dbReference type="InterPro" id="IPR045138">
    <property type="entry name" value="MeCP2/MBD4"/>
</dbReference>
<keyword evidence="2" id="KW-0597">Phosphoprotein</keyword>
<evidence type="ECO:0000256" key="3">
    <source>
        <dbReference type="ARBA" id="ARBA00023242"/>
    </source>
</evidence>
<feature type="compositionally biased region" description="Acidic residues" evidence="4">
    <location>
        <begin position="11"/>
        <end position="26"/>
    </location>
</feature>
<dbReference type="Gene3D" id="3.30.890.10">
    <property type="entry name" value="Methyl-cpg-binding Protein 2, Chain A"/>
    <property type="match status" value="1"/>
</dbReference>
<evidence type="ECO:0000256" key="1">
    <source>
        <dbReference type="ARBA" id="ARBA00004123"/>
    </source>
</evidence>
<dbReference type="SMART" id="SM00384">
    <property type="entry name" value="AT_hook"/>
    <property type="match status" value="3"/>
</dbReference>
<keyword evidence="7" id="KW-1185">Reference proteome</keyword>
<feature type="compositionally biased region" description="Polar residues" evidence="4">
    <location>
        <begin position="838"/>
        <end position="858"/>
    </location>
</feature>
<evidence type="ECO:0000313" key="6">
    <source>
        <dbReference type="EMBL" id="RUS78236.1"/>
    </source>
</evidence>
<feature type="compositionally biased region" description="Acidic residues" evidence="4">
    <location>
        <begin position="223"/>
        <end position="233"/>
    </location>
</feature>
<dbReference type="GO" id="GO:0003677">
    <property type="term" value="F:DNA binding"/>
    <property type="evidence" value="ECO:0007669"/>
    <property type="project" value="InterPro"/>
</dbReference>
<dbReference type="InterPro" id="IPR016177">
    <property type="entry name" value="DNA-bd_dom_sf"/>
</dbReference>
<feature type="domain" description="MBD" evidence="5">
    <location>
        <begin position="477"/>
        <end position="548"/>
    </location>
</feature>
<evidence type="ECO:0000256" key="2">
    <source>
        <dbReference type="ARBA" id="ARBA00022553"/>
    </source>
</evidence>
<evidence type="ECO:0000313" key="7">
    <source>
        <dbReference type="Proteomes" id="UP000271974"/>
    </source>
</evidence>